<keyword evidence="3" id="KW-1003">Cell membrane</keyword>
<keyword evidence="8" id="KW-1133">Transmembrane helix</keyword>
<evidence type="ECO:0000256" key="9">
    <source>
        <dbReference type="ARBA" id="ARBA00023065"/>
    </source>
</evidence>
<dbReference type="SUPFAM" id="SSF52058">
    <property type="entry name" value="L domain-like"/>
    <property type="match status" value="1"/>
</dbReference>
<comment type="caution">
    <text evidence="14">The sequence shown here is derived from an EMBL/GenBank/DDBJ whole genome shotgun (WGS) entry which is preliminary data.</text>
</comment>
<evidence type="ECO:0000256" key="11">
    <source>
        <dbReference type="ARBA" id="ARBA00023157"/>
    </source>
</evidence>
<evidence type="ECO:0000256" key="12">
    <source>
        <dbReference type="ARBA" id="ARBA00023303"/>
    </source>
</evidence>
<dbReference type="AlphaFoldDB" id="A0A3S5AL35"/>
<keyword evidence="5" id="KW-0812">Transmembrane</keyword>
<organism evidence="14 15">
    <name type="scientific">Protopolystoma xenopodis</name>
    <dbReference type="NCBI Taxonomy" id="117903"/>
    <lineage>
        <taxon>Eukaryota</taxon>
        <taxon>Metazoa</taxon>
        <taxon>Spiralia</taxon>
        <taxon>Lophotrochozoa</taxon>
        <taxon>Platyhelminthes</taxon>
        <taxon>Monogenea</taxon>
        <taxon>Polyopisthocotylea</taxon>
        <taxon>Polystomatidea</taxon>
        <taxon>Polystomatidae</taxon>
        <taxon>Protopolystoma</taxon>
    </lineage>
</organism>
<feature type="compositionally biased region" description="Polar residues" evidence="13">
    <location>
        <begin position="81"/>
        <end position="94"/>
    </location>
</feature>
<evidence type="ECO:0000256" key="1">
    <source>
        <dbReference type="ARBA" id="ARBA00004162"/>
    </source>
</evidence>
<keyword evidence="6" id="KW-0732">Signal</keyword>
<dbReference type="InterPro" id="IPR051432">
    <property type="entry name" value="KCNMA1_auxiliary"/>
</dbReference>
<evidence type="ECO:0000256" key="8">
    <source>
        <dbReference type="ARBA" id="ARBA00022989"/>
    </source>
</evidence>
<evidence type="ECO:0000256" key="13">
    <source>
        <dbReference type="SAM" id="MobiDB-lite"/>
    </source>
</evidence>
<sequence>MTQTLLECLQLEGCKLNHLPETIRGAVKLRRLYLADNYFRDIPRILCEIGGNLTHLDLSRNPLDTNCLNLSREVGAHSFMPINSTESNPAQTTGPRAKAGRRKERTQYQLLSDFGIRLGNLTVLKLSACQLTSLAPGAFRGLIKIKQLDLSKNMASLIRNPLPSGPISVPSYYVGCFSLRPVSVVSRHRCHRIRAIQGTMFYTLPQDFASTDTPALLNKSLKPEFLFGMAT</sequence>
<keyword evidence="7" id="KW-0677">Repeat</keyword>
<dbReference type="InterPro" id="IPR032675">
    <property type="entry name" value="LRR_dom_sf"/>
</dbReference>
<dbReference type="SMART" id="SM00369">
    <property type="entry name" value="LRR_TYP"/>
    <property type="match status" value="2"/>
</dbReference>
<keyword evidence="15" id="KW-1185">Reference proteome</keyword>
<keyword evidence="12" id="KW-0407">Ion channel</keyword>
<dbReference type="InterPro" id="IPR001611">
    <property type="entry name" value="Leu-rich_rpt"/>
</dbReference>
<evidence type="ECO:0000256" key="7">
    <source>
        <dbReference type="ARBA" id="ARBA00022737"/>
    </source>
</evidence>
<keyword evidence="10" id="KW-0472">Membrane</keyword>
<keyword evidence="9" id="KW-0406">Ion transport</keyword>
<feature type="region of interest" description="Disordered" evidence="13">
    <location>
        <begin position="80"/>
        <end position="103"/>
    </location>
</feature>
<evidence type="ECO:0000256" key="2">
    <source>
        <dbReference type="ARBA" id="ARBA00022448"/>
    </source>
</evidence>
<proteinExistence type="predicted"/>
<evidence type="ECO:0000256" key="5">
    <source>
        <dbReference type="ARBA" id="ARBA00022692"/>
    </source>
</evidence>
<evidence type="ECO:0000256" key="3">
    <source>
        <dbReference type="ARBA" id="ARBA00022475"/>
    </source>
</evidence>
<dbReference type="InterPro" id="IPR003591">
    <property type="entry name" value="Leu-rich_rpt_typical-subtyp"/>
</dbReference>
<evidence type="ECO:0000313" key="14">
    <source>
        <dbReference type="EMBL" id="VEL39584.1"/>
    </source>
</evidence>
<dbReference type="GO" id="GO:0005886">
    <property type="term" value="C:plasma membrane"/>
    <property type="evidence" value="ECO:0007669"/>
    <property type="project" value="UniProtKB-SubCell"/>
</dbReference>
<keyword evidence="4" id="KW-0433">Leucine-rich repeat</keyword>
<dbReference type="Proteomes" id="UP000784294">
    <property type="component" value="Unassembled WGS sequence"/>
</dbReference>
<evidence type="ECO:0000256" key="6">
    <source>
        <dbReference type="ARBA" id="ARBA00022729"/>
    </source>
</evidence>
<keyword evidence="2" id="KW-0813">Transport</keyword>
<accession>A0A3S5AL35</accession>
<dbReference type="GO" id="GO:0034220">
    <property type="term" value="P:monoatomic ion transmembrane transport"/>
    <property type="evidence" value="ECO:0007669"/>
    <property type="project" value="UniProtKB-KW"/>
</dbReference>
<evidence type="ECO:0000256" key="4">
    <source>
        <dbReference type="ARBA" id="ARBA00022614"/>
    </source>
</evidence>
<dbReference type="PANTHER" id="PTHR46473:SF10">
    <property type="entry name" value="LD45603P-RELATED"/>
    <property type="match status" value="1"/>
</dbReference>
<comment type="subcellular location">
    <subcellularLocation>
        <location evidence="1">Cell membrane</location>
        <topology evidence="1">Single-pass membrane protein</topology>
    </subcellularLocation>
</comment>
<gene>
    <name evidence="14" type="ORF">PXEA_LOCUS33024</name>
</gene>
<dbReference type="PANTHER" id="PTHR46473">
    <property type="entry name" value="GH08155P"/>
    <property type="match status" value="1"/>
</dbReference>
<name>A0A3S5AL35_9PLAT</name>
<dbReference type="Pfam" id="PF13855">
    <property type="entry name" value="LRR_8"/>
    <property type="match status" value="1"/>
</dbReference>
<evidence type="ECO:0000313" key="15">
    <source>
        <dbReference type="Proteomes" id="UP000784294"/>
    </source>
</evidence>
<dbReference type="OrthoDB" id="694479at2759"/>
<dbReference type="EMBL" id="CAAALY010261779">
    <property type="protein sequence ID" value="VEL39584.1"/>
    <property type="molecule type" value="Genomic_DNA"/>
</dbReference>
<keyword evidence="11" id="KW-1015">Disulfide bond</keyword>
<protein>
    <submittedName>
        <fullName evidence="14">Uncharacterized protein</fullName>
    </submittedName>
</protein>
<dbReference type="Pfam" id="PF00560">
    <property type="entry name" value="LRR_1"/>
    <property type="match status" value="1"/>
</dbReference>
<dbReference type="Gene3D" id="3.80.10.10">
    <property type="entry name" value="Ribonuclease Inhibitor"/>
    <property type="match status" value="2"/>
</dbReference>
<reference evidence="14" key="1">
    <citation type="submission" date="2018-11" db="EMBL/GenBank/DDBJ databases">
        <authorList>
            <consortium name="Pathogen Informatics"/>
        </authorList>
    </citation>
    <scope>NUCLEOTIDE SEQUENCE</scope>
</reference>
<evidence type="ECO:0000256" key="10">
    <source>
        <dbReference type="ARBA" id="ARBA00023136"/>
    </source>
</evidence>